<accession>A0A0F4LX16</accession>
<evidence type="ECO:0000256" key="2">
    <source>
        <dbReference type="ARBA" id="ARBA00022630"/>
    </source>
</evidence>
<feature type="binding site" evidence="6">
    <location>
        <position position="331"/>
    </location>
    <ligand>
        <name>FAD</name>
        <dbReference type="ChEBI" id="CHEBI:57692"/>
    </ligand>
</feature>
<dbReference type="RefSeq" id="WP_046306167.1">
    <property type="nucleotide sequence ID" value="NZ_KQ033999.1"/>
</dbReference>
<evidence type="ECO:0000313" key="8">
    <source>
        <dbReference type="EMBL" id="KJY62086.1"/>
    </source>
</evidence>
<dbReference type="EC" id="1.18.1.2" evidence="6"/>
<dbReference type="AlphaFoldDB" id="A0A0F4LX16"/>
<evidence type="ECO:0000256" key="5">
    <source>
        <dbReference type="ARBA" id="ARBA00023002"/>
    </source>
</evidence>
<gene>
    <name evidence="8" type="ORF">JF72_02940</name>
</gene>
<keyword evidence="3 6" id="KW-0274">FAD</keyword>
<comment type="caution">
    <text evidence="6">Lacks conserved residue(s) required for the propagation of feature annotation.</text>
</comment>
<feature type="binding site" evidence="6">
    <location>
        <position position="47"/>
    </location>
    <ligand>
        <name>FAD</name>
        <dbReference type="ChEBI" id="CHEBI:57692"/>
    </ligand>
</feature>
<feature type="binding site" evidence="6">
    <location>
        <position position="99"/>
    </location>
    <ligand>
        <name>FAD</name>
        <dbReference type="ChEBI" id="CHEBI:57692"/>
    </ligand>
</feature>
<dbReference type="PRINTS" id="PR00469">
    <property type="entry name" value="PNDRDTASEII"/>
</dbReference>
<dbReference type="GO" id="GO:0050661">
    <property type="term" value="F:NADP binding"/>
    <property type="evidence" value="ECO:0007669"/>
    <property type="project" value="UniProtKB-UniRule"/>
</dbReference>
<protein>
    <recommendedName>
        <fullName evidence="6">Ferredoxin--NADP reductase</fullName>
        <shortName evidence="6">FNR</shortName>
        <shortName evidence="6">Fd-NADP(+) reductase</shortName>
        <ecNumber evidence="6">1.18.1.2</ecNumber>
    </recommendedName>
</protein>
<feature type="domain" description="FAD/NAD(P)-binding" evidence="7">
    <location>
        <begin position="18"/>
        <end position="303"/>
    </location>
</feature>
<feature type="binding site" evidence="6">
    <location>
        <position position="60"/>
    </location>
    <ligand>
        <name>FAD</name>
        <dbReference type="ChEBI" id="CHEBI:57692"/>
    </ligand>
</feature>
<dbReference type="Gene3D" id="3.50.50.60">
    <property type="entry name" value="FAD/NAD(P)-binding domain"/>
    <property type="match status" value="2"/>
</dbReference>
<dbReference type="PATRIC" id="fig|303541.3.peg.440"/>
<comment type="caution">
    <text evidence="8">The sequence shown here is derived from an EMBL/GenBank/DDBJ whole genome shotgun (WGS) entry which is preliminary data.</text>
</comment>
<dbReference type="GO" id="GO:0004324">
    <property type="term" value="F:ferredoxin-NADP+ reductase activity"/>
    <property type="evidence" value="ECO:0007669"/>
    <property type="project" value="UniProtKB-UniRule"/>
</dbReference>
<dbReference type="HAMAP" id="MF_01685">
    <property type="entry name" value="FENR2"/>
    <property type="match status" value="1"/>
</dbReference>
<dbReference type="PANTHER" id="PTHR48105">
    <property type="entry name" value="THIOREDOXIN REDUCTASE 1-RELATED-RELATED"/>
    <property type="match status" value="1"/>
</dbReference>
<dbReference type="EMBL" id="JXLG01000004">
    <property type="protein sequence ID" value="KJY62086.1"/>
    <property type="molecule type" value="Genomic_DNA"/>
</dbReference>
<comment type="subunit">
    <text evidence="1 6">Homodimer.</text>
</comment>
<dbReference type="Proteomes" id="UP000033682">
    <property type="component" value="Unassembled WGS sequence"/>
</dbReference>
<keyword evidence="9" id="KW-1185">Reference proteome</keyword>
<dbReference type="InterPro" id="IPR023753">
    <property type="entry name" value="FAD/NAD-binding_dom"/>
</dbReference>
<dbReference type="Pfam" id="PF07992">
    <property type="entry name" value="Pyr_redox_2"/>
    <property type="match status" value="1"/>
</dbReference>
<evidence type="ECO:0000256" key="4">
    <source>
        <dbReference type="ARBA" id="ARBA00022857"/>
    </source>
</evidence>
<comment type="similarity">
    <text evidence="6">Belongs to the ferredoxin--NADP reductase type 2 family.</text>
</comment>
<dbReference type="STRING" id="303541.JF72_02940"/>
<reference evidence="8 9" key="1">
    <citation type="submission" date="2015-01" db="EMBL/GenBank/DDBJ databases">
        <title>Comparative genomics of the lactic acid bacteria isolated from the honey bee gut.</title>
        <authorList>
            <person name="Ellegaard K.M."/>
            <person name="Tamarit D."/>
            <person name="Javelind E."/>
            <person name="Olofsson T."/>
            <person name="Andersson S.G."/>
            <person name="Vasquez A."/>
        </authorList>
    </citation>
    <scope>NUCLEOTIDE SEQUENCE [LARGE SCALE GENOMIC DNA]</scope>
    <source>
        <strain evidence="8 9">Hma11</strain>
    </source>
</reference>
<evidence type="ECO:0000256" key="3">
    <source>
        <dbReference type="ARBA" id="ARBA00022827"/>
    </source>
</evidence>
<keyword evidence="4 6" id="KW-0521">NADP</keyword>
<dbReference type="InterPro" id="IPR022890">
    <property type="entry name" value="Fd--NADP_Rdtase_type_2"/>
</dbReference>
<dbReference type="GO" id="GO:0050660">
    <property type="term" value="F:flavin adenine dinucleotide binding"/>
    <property type="evidence" value="ECO:0007669"/>
    <property type="project" value="UniProtKB-UniRule"/>
</dbReference>
<proteinExistence type="inferred from homology"/>
<dbReference type="HOGENOM" id="CLU_031864_5_5_9"/>
<name>A0A0F4LX16_9LACO</name>
<feature type="binding site" evidence="6">
    <location>
        <position position="129"/>
    </location>
    <ligand>
        <name>FAD</name>
        <dbReference type="ChEBI" id="CHEBI:57692"/>
    </ligand>
</feature>
<sequence>MLKLLYQRLEEVLKIKKFDTAIIGAGPIGLFCASFAHLHGLKTVTFEALKEIGGQPKLLYPFKEIFDIPVFGKISGQELTDHLIDSAKDKTTFQLNHRVTSIEKNDQGFIIDNDFQVKSIIISTGTGSFSPKKFPLKMDETIEKRVHYFVKDPSHFAEKSIGVFGGGDSALDWALELAKQPGTKINLIHRRADFRGLESTLQELKCLKNVQVLTPYLPKTIAIRNNQLDIGLKQVGQTELLQKQFDQIIVAYGFRANNSIVRKWGGDLEDGHIKVSREMETNIPGIYAIGDVAAYPGKVPVIGLGFGEAQIAVTAIMRALFPEKTLTIHSTSI</sequence>
<comment type="catalytic activity">
    <reaction evidence="6">
        <text>2 reduced [2Fe-2S]-[ferredoxin] + NADP(+) + H(+) = 2 oxidized [2Fe-2S]-[ferredoxin] + NADPH</text>
        <dbReference type="Rhea" id="RHEA:20125"/>
        <dbReference type="Rhea" id="RHEA-COMP:10000"/>
        <dbReference type="Rhea" id="RHEA-COMP:10001"/>
        <dbReference type="ChEBI" id="CHEBI:15378"/>
        <dbReference type="ChEBI" id="CHEBI:33737"/>
        <dbReference type="ChEBI" id="CHEBI:33738"/>
        <dbReference type="ChEBI" id="CHEBI:57783"/>
        <dbReference type="ChEBI" id="CHEBI:58349"/>
        <dbReference type="EC" id="1.18.1.2"/>
    </reaction>
</comment>
<keyword evidence="2 6" id="KW-0285">Flavoprotein</keyword>
<feature type="binding site" evidence="6">
    <location>
        <position position="291"/>
    </location>
    <ligand>
        <name>FAD</name>
        <dbReference type="ChEBI" id="CHEBI:57692"/>
    </ligand>
</feature>
<dbReference type="InterPro" id="IPR050097">
    <property type="entry name" value="Ferredoxin-NADP_redctase_2"/>
</dbReference>
<dbReference type="PRINTS" id="PR00368">
    <property type="entry name" value="FADPNR"/>
</dbReference>
<evidence type="ECO:0000256" key="1">
    <source>
        <dbReference type="ARBA" id="ARBA00011738"/>
    </source>
</evidence>
<evidence type="ECO:0000256" key="6">
    <source>
        <dbReference type="HAMAP-Rule" id="MF_01685"/>
    </source>
</evidence>
<evidence type="ECO:0000259" key="7">
    <source>
        <dbReference type="Pfam" id="PF07992"/>
    </source>
</evidence>
<keyword evidence="5 6" id="KW-0560">Oxidoreductase</keyword>
<dbReference type="SUPFAM" id="SSF51905">
    <property type="entry name" value="FAD/NAD(P)-binding domain"/>
    <property type="match status" value="2"/>
</dbReference>
<comment type="cofactor">
    <cofactor evidence="6">
        <name>FAD</name>
        <dbReference type="ChEBI" id="CHEBI:57692"/>
    </cofactor>
    <text evidence="6">Binds 1 FAD per subunit.</text>
</comment>
<evidence type="ECO:0000313" key="9">
    <source>
        <dbReference type="Proteomes" id="UP000033682"/>
    </source>
</evidence>
<feature type="binding site" evidence="6">
    <location>
        <position position="55"/>
    </location>
    <ligand>
        <name>FAD</name>
        <dbReference type="ChEBI" id="CHEBI:57692"/>
    </ligand>
</feature>
<dbReference type="InterPro" id="IPR036188">
    <property type="entry name" value="FAD/NAD-bd_sf"/>
</dbReference>
<organism evidence="8 9">
    <name type="scientific">Lactobacillus apis</name>
    <dbReference type="NCBI Taxonomy" id="303541"/>
    <lineage>
        <taxon>Bacteria</taxon>
        <taxon>Bacillati</taxon>
        <taxon>Bacillota</taxon>
        <taxon>Bacilli</taxon>
        <taxon>Lactobacillales</taxon>
        <taxon>Lactobacillaceae</taxon>
        <taxon>Lactobacillus</taxon>
    </lineage>
</organism>